<sequence length="346" mass="39019">MKKLLSTLAILNLVFLMGCETEPLDKADPNKVIQVDSELYDLVTKAASNDFENPITCIDFNYPFTLIVYNESMEIIAYETIGTDIYFSEFLGSLEAGKSISLSYPITSILDNGEPYEINNNEELKDAIDKCIKADTVGNCNNILTAPDCIWTITHLEGPNAQYTGATFQVTNFGNAGLHYNDEAFAGTWITYFIEDELHLNIYITGNESISEDWNYDWKILDFNENEMTISNNIDTFKISKNCGEPCQKFLFEECETEPGSGKAIFNLESYGWCIYSLIALRDGDDIALRYFENLEDLLAGTNQITNLLYENSMNPMIIYVRIEDTITGEMIAIVPIILKAINCQA</sequence>
<evidence type="ECO:0008006" key="3">
    <source>
        <dbReference type="Google" id="ProtNLM"/>
    </source>
</evidence>
<organism evidence="1 2">
    <name type="scientific">Aequorivita echinoideorum</name>
    <dbReference type="NCBI Taxonomy" id="1549647"/>
    <lineage>
        <taxon>Bacteria</taxon>
        <taxon>Pseudomonadati</taxon>
        <taxon>Bacteroidota</taxon>
        <taxon>Flavobacteriia</taxon>
        <taxon>Flavobacteriales</taxon>
        <taxon>Flavobacteriaceae</taxon>
        <taxon>Aequorivita</taxon>
    </lineage>
</organism>
<accession>A0ABS5S257</accession>
<keyword evidence="2" id="KW-1185">Reference proteome</keyword>
<dbReference type="Proteomes" id="UP001297092">
    <property type="component" value="Unassembled WGS sequence"/>
</dbReference>
<gene>
    <name evidence="1" type="ORF">KIV10_03775</name>
</gene>
<dbReference type="EMBL" id="JAHCTB010000002">
    <property type="protein sequence ID" value="MBT0607292.1"/>
    <property type="molecule type" value="Genomic_DNA"/>
</dbReference>
<protein>
    <recommendedName>
        <fullName evidence="3">Lipocalin-like domain-containing protein</fullName>
    </recommendedName>
</protein>
<reference evidence="1 2" key="1">
    <citation type="submission" date="2021-05" db="EMBL/GenBank/DDBJ databases">
        <title>Aequorivita echinoideorum JCM 30378 genome.</title>
        <authorList>
            <person name="Zhang H."/>
            <person name="Li C."/>
        </authorList>
    </citation>
    <scope>NUCLEOTIDE SEQUENCE [LARGE SCALE GENOMIC DNA]</scope>
    <source>
        <strain evidence="1 2">JCM30378</strain>
    </source>
</reference>
<proteinExistence type="predicted"/>
<name>A0ABS5S257_9FLAO</name>
<comment type="caution">
    <text evidence="1">The sequence shown here is derived from an EMBL/GenBank/DDBJ whole genome shotgun (WGS) entry which is preliminary data.</text>
</comment>
<dbReference type="PROSITE" id="PS51257">
    <property type="entry name" value="PROKAR_LIPOPROTEIN"/>
    <property type="match status" value="1"/>
</dbReference>
<dbReference type="RefSeq" id="WP_214112176.1">
    <property type="nucleotide sequence ID" value="NZ_JAHCTB010000002.1"/>
</dbReference>
<evidence type="ECO:0000313" key="1">
    <source>
        <dbReference type="EMBL" id="MBT0607292.1"/>
    </source>
</evidence>
<evidence type="ECO:0000313" key="2">
    <source>
        <dbReference type="Proteomes" id="UP001297092"/>
    </source>
</evidence>